<dbReference type="GO" id="GO:0005524">
    <property type="term" value="F:ATP binding"/>
    <property type="evidence" value="ECO:0007669"/>
    <property type="project" value="UniProtKB-UniRule"/>
</dbReference>
<dbReference type="Proteomes" id="UP000515163">
    <property type="component" value="Unplaced"/>
</dbReference>
<evidence type="ECO:0000256" key="1">
    <source>
        <dbReference type="PROSITE-ProRule" id="PRU10141"/>
    </source>
</evidence>
<dbReference type="Gene3D" id="1.10.510.10">
    <property type="entry name" value="Transferase(Phosphotransferase) domain 1"/>
    <property type="match status" value="1"/>
</dbReference>
<evidence type="ECO:0000313" key="3">
    <source>
        <dbReference type="Proteomes" id="UP000515163"/>
    </source>
</evidence>
<accession>A0A6P8HE08</accession>
<protein>
    <submittedName>
        <fullName evidence="4">ALK tyrosine kinase receptor homolog scd-2-like</fullName>
    </submittedName>
</protein>
<dbReference type="GeneID" id="116290398"/>
<feature type="domain" description="Protein kinase" evidence="2">
    <location>
        <begin position="27"/>
        <end position="153"/>
    </location>
</feature>
<name>A0A6P8HE08_ACTTE</name>
<organism evidence="3 4">
    <name type="scientific">Actinia tenebrosa</name>
    <name type="common">Australian red waratah sea anemone</name>
    <dbReference type="NCBI Taxonomy" id="6105"/>
    <lineage>
        <taxon>Eukaryota</taxon>
        <taxon>Metazoa</taxon>
        <taxon>Cnidaria</taxon>
        <taxon>Anthozoa</taxon>
        <taxon>Hexacorallia</taxon>
        <taxon>Actiniaria</taxon>
        <taxon>Actiniidae</taxon>
        <taxon>Actinia</taxon>
    </lineage>
</organism>
<dbReference type="PROSITE" id="PS50011">
    <property type="entry name" value="PROTEIN_KINASE_DOM"/>
    <property type="match status" value="1"/>
</dbReference>
<feature type="binding site" evidence="1">
    <location>
        <position position="54"/>
    </location>
    <ligand>
        <name>ATP</name>
        <dbReference type="ChEBI" id="CHEBI:30616"/>
    </ligand>
</feature>
<dbReference type="OrthoDB" id="5946320at2759"/>
<dbReference type="InterPro" id="IPR017441">
    <property type="entry name" value="Protein_kinase_ATP_BS"/>
</dbReference>
<keyword evidence="1" id="KW-0067">ATP-binding</keyword>
<dbReference type="RefSeq" id="XP_031553278.1">
    <property type="nucleotide sequence ID" value="XM_031697418.1"/>
</dbReference>
<dbReference type="AlphaFoldDB" id="A0A6P8HE08"/>
<dbReference type="GO" id="GO:0004672">
    <property type="term" value="F:protein kinase activity"/>
    <property type="evidence" value="ECO:0007669"/>
    <property type="project" value="InterPro"/>
</dbReference>
<dbReference type="InterPro" id="IPR011009">
    <property type="entry name" value="Kinase-like_dom_sf"/>
</dbReference>
<keyword evidence="3" id="KW-1185">Reference proteome</keyword>
<sequence>MDVGESFPKEAIEKVSEVKEINASNIVKMGKFLGSGTFGQCYLGMYCGILVAIKEFHRTNKGEEENLRKEVKHEATVMSELGDHHGLPLLFGVDLQNHPYKIVLQFHGEKDRSLTIHKAAKQKKLTNDEWLDVVDGVGKALEHVHSKGFCITT</sequence>
<dbReference type="SUPFAM" id="SSF56112">
    <property type="entry name" value="Protein kinase-like (PK-like)"/>
    <property type="match status" value="1"/>
</dbReference>
<dbReference type="InterPro" id="IPR000719">
    <property type="entry name" value="Prot_kinase_dom"/>
</dbReference>
<dbReference type="PROSITE" id="PS00107">
    <property type="entry name" value="PROTEIN_KINASE_ATP"/>
    <property type="match status" value="1"/>
</dbReference>
<evidence type="ECO:0000259" key="2">
    <source>
        <dbReference type="PROSITE" id="PS50011"/>
    </source>
</evidence>
<keyword evidence="1" id="KW-0547">Nucleotide-binding</keyword>
<dbReference type="Pfam" id="PF07714">
    <property type="entry name" value="PK_Tyr_Ser-Thr"/>
    <property type="match status" value="1"/>
</dbReference>
<gene>
    <name evidence="4" type="primary">LOC116290398</name>
</gene>
<dbReference type="KEGG" id="aten:116290398"/>
<reference evidence="4" key="1">
    <citation type="submission" date="2025-08" db="UniProtKB">
        <authorList>
            <consortium name="RefSeq"/>
        </authorList>
    </citation>
    <scope>IDENTIFICATION</scope>
    <source>
        <tissue evidence="4">Tentacle</tissue>
    </source>
</reference>
<dbReference type="InParanoid" id="A0A6P8HE08"/>
<dbReference type="InterPro" id="IPR001245">
    <property type="entry name" value="Ser-Thr/Tyr_kinase_cat_dom"/>
</dbReference>
<proteinExistence type="predicted"/>
<evidence type="ECO:0000313" key="4">
    <source>
        <dbReference type="RefSeq" id="XP_031553278.1"/>
    </source>
</evidence>